<sequence length="147" mass="17048">MNHRSLRVKILACESSNKDKTVPFRCQPAIAADVYPAQTRRSILDKHKHFTEQGTFILINRRWLLVCAACSRILSDRLAIYVLIPEKYFAPRSQILSDRLAIYVLIAENMYLKAWPWNLSKVHRSYADLLSWLIIIAVSFINDGICR</sequence>
<dbReference type="AlphaFoldDB" id="A0AAP0MYN0"/>
<gene>
    <name evidence="1" type="ORF">WN944_021076</name>
</gene>
<keyword evidence="2" id="KW-1185">Reference proteome</keyword>
<evidence type="ECO:0000313" key="2">
    <source>
        <dbReference type="Proteomes" id="UP001428341"/>
    </source>
</evidence>
<accession>A0AAP0MYN0</accession>
<dbReference type="Proteomes" id="UP001428341">
    <property type="component" value="Unassembled WGS sequence"/>
</dbReference>
<reference evidence="1 2" key="1">
    <citation type="submission" date="2024-05" db="EMBL/GenBank/DDBJ databases">
        <title>Haplotype-resolved chromosome-level genome assembly of Huyou (Citrus changshanensis).</title>
        <authorList>
            <person name="Miao C."/>
            <person name="Chen W."/>
            <person name="Wu Y."/>
            <person name="Wang L."/>
            <person name="Zhao S."/>
            <person name="Grierson D."/>
            <person name="Xu C."/>
            <person name="Chen K."/>
        </authorList>
    </citation>
    <scope>NUCLEOTIDE SEQUENCE [LARGE SCALE GENOMIC DNA]</scope>
    <source>
        <strain evidence="1">01-14</strain>
        <tissue evidence="1">Leaf</tissue>
    </source>
</reference>
<organism evidence="1 2">
    <name type="scientific">Citrus x changshan-huyou</name>
    <dbReference type="NCBI Taxonomy" id="2935761"/>
    <lineage>
        <taxon>Eukaryota</taxon>
        <taxon>Viridiplantae</taxon>
        <taxon>Streptophyta</taxon>
        <taxon>Embryophyta</taxon>
        <taxon>Tracheophyta</taxon>
        <taxon>Spermatophyta</taxon>
        <taxon>Magnoliopsida</taxon>
        <taxon>eudicotyledons</taxon>
        <taxon>Gunneridae</taxon>
        <taxon>Pentapetalae</taxon>
        <taxon>rosids</taxon>
        <taxon>malvids</taxon>
        <taxon>Sapindales</taxon>
        <taxon>Rutaceae</taxon>
        <taxon>Aurantioideae</taxon>
        <taxon>Citrus</taxon>
    </lineage>
</organism>
<evidence type="ECO:0000313" key="1">
    <source>
        <dbReference type="EMBL" id="KAK9228128.1"/>
    </source>
</evidence>
<proteinExistence type="predicted"/>
<dbReference type="EMBL" id="JBCGBO010000001">
    <property type="protein sequence ID" value="KAK9228128.1"/>
    <property type="molecule type" value="Genomic_DNA"/>
</dbReference>
<name>A0AAP0MYN0_9ROSI</name>
<protein>
    <submittedName>
        <fullName evidence="1">Uncharacterized protein</fullName>
    </submittedName>
</protein>
<comment type="caution">
    <text evidence="1">The sequence shown here is derived from an EMBL/GenBank/DDBJ whole genome shotgun (WGS) entry which is preliminary data.</text>
</comment>